<proteinExistence type="predicted"/>
<evidence type="ECO:0000313" key="1">
    <source>
        <dbReference type="EMBL" id="GFN01882.1"/>
    </source>
</evidence>
<evidence type="ECO:0000313" key="2">
    <source>
        <dbReference type="Proteomes" id="UP000498740"/>
    </source>
</evidence>
<protein>
    <submittedName>
        <fullName evidence="1">Uncharacterized protein</fullName>
    </submittedName>
</protein>
<dbReference type="AlphaFoldDB" id="A0A7J0CHF3"/>
<sequence>MPETHTAAPRPASVPVRYLLGFPETWWNLDLDPSTRDGSIRRRVLAGLEGSDAGPAVVDRMVRTARKSAREAHVRGALQLAGTFEVLEGGTTLIATTMVLRLAPPPDVVPDLSQLMLSYAVNNARNPLARKSGGKGHRTDVIELPHAGTAGRVTYLEDVDFYGKGWARMAIMQTIVPVPETDEFIVIASTTPSLGLMDEFFGVFDAISNTFRFEYAPESA</sequence>
<gene>
    <name evidence="1" type="ORF">Smic_04380</name>
</gene>
<name>A0A7J0CHF3_STRMI</name>
<dbReference type="Proteomes" id="UP000498740">
    <property type="component" value="Unassembled WGS sequence"/>
</dbReference>
<accession>A0A7J0CHF3</accession>
<comment type="caution">
    <text evidence="1">The sequence shown here is derived from an EMBL/GenBank/DDBJ whole genome shotgun (WGS) entry which is preliminary data.</text>
</comment>
<reference evidence="1 2" key="1">
    <citation type="submission" date="2020-05" db="EMBL/GenBank/DDBJ databases">
        <title>Whole genome shotgun sequence of Streptomyces microflavus NBRC 13062.</title>
        <authorList>
            <person name="Komaki H."/>
            <person name="Tamura T."/>
        </authorList>
    </citation>
    <scope>NUCLEOTIDE SEQUENCE [LARGE SCALE GENOMIC DNA]</scope>
    <source>
        <strain evidence="1 2">NBRC 13062</strain>
    </source>
</reference>
<dbReference type="RefSeq" id="WP_015607085.1">
    <property type="nucleotide sequence ID" value="NZ_BMUG01000008.1"/>
</dbReference>
<dbReference type="EMBL" id="BLWD01000001">
    <property type="protein sequence ID" value="GFN01882.1"/>
    <property type="molecule type" value="Genomic_DNA"/>
</dbReference>
<organism evidence="1 2">
    <name type="scientific">Streptomyces microflavus</name>
    <name type="common">Streptomyces lipmanii</name>
    <dbReference type="NCBI Taxonomy" id="1919"/>
    <lineage>
        <taxon>Bacteria</taxon>
        <taxon>Bacillati</taxon>
        <taxon>Actinomycetota</taxon>
        <taxon>Actinomycetes</taxon>
        <taxon>Kitasatosporales</taxon>
        <taxon>Streptomycetaceae</taxon>
        <taxon>Streptomyces</taxon>
    </lineage>
</organism>